<keyword evidence="2" id="KW-1185">Reference proteome</keyword>
<gene>
    <name evidence="1" type="ORF">Bpfe_011613</name>
</gene>
<dbReference type="Proteomes" id="UP001233172">
    <property type="component" value="Unassembled WGS sequence"/>
</dbReference>
<accession>A0AAD8BRP7</accession>
<dbReference type="EMBL" id="JASAOG010000045">
    <property type="protein sequence ID" value="KAK0059003.1"/>
    <property type="molecule type" value="Genomic_DNA"/>
</dbReference>
<organism evidence="1 2">
    <name type="scientific">Biomphalaria pfeifferi</name>
    <name type="common">Bloodfluke planorb</name>
    <name type="synonym">Freshwater snail</name>
    <dbReference type="NCBI Taxonomy" id="112525"/>
    <lineage>
        <taxon>Eukaryota</taxon>
        <taxon>Metazoa</taxon>
        <taxon>Spiralia</taxon>
        <taxon>Lophotrochozoa</taxon>
        <taxon>Mollusca</taxon>
        <taxon>Gastropoda</taxon>
        <taxon>Heterobranchia</taxon>
        <taxon>Euthyneura</taxon>
        <taxon>Panpulmonata</taxon>
        <taxon>Hygrophila</taxon>
        <taxon>Lymnaeoidea</taxon>
        <taxon>Planorbidae</taxon>
        <taxon>Biomphalaria</taxon>
    </lineage>
</organism>
<reference evidence="1" key="1">
    <citation type="journal article" date="2023" name="PLoS Negl. Trop. Dis.">
        <title>A genome sequence for Biomphalaria pfeifferi, the major vector snail for the human-infecting parasite Schistosoma mansoni.</title>
        <authorList>
            <person name="Bu L."/>
            <person name="Lu L."/>
            <person name="Laidemitt M.R."/>
            <person name="Zhang S.M."/>
            <person name="Mutuku M."/>
            <person name="Mkoji G."/>
            <person name="Steinauer M."/>
            <person name="Loker E.S."/>
        </authorList>
    </citation>
    <scope>NUCLEOTIDE SEQUENCE</scope>
    <source>
        <strain evidence="1">KasaAsao</strain>
    </source>
</reference>
<proteinExistence type="predicted"/>
<evidence type="ECO:0000313" key="1">
    <source>
        <dbReference type="EMBL" id="KAK0059003.1"/>
    </source>
</evidence>
<comment type="caution">
    <text evidence="1">The sequence shown here is derived from an EMBL/GenBank/DDBJ whole genome shotgun (WGS) entry which is preliminary data.</text>
</comment>
<feature type="non-terminal residue" evidence="1">
    <location>
        <position position="62"/>
    </location>
</feature>
<name>A0AAD8BRP7_BIOPF</name>
<sequence>MTTLRVLYSTMFRIGSFSEPGEGMEENLEEFEEHDKLYYNSFLSGPYFQNGLQFLMGRTFAK</sequence>
<dbReference type="AlphaFoldDB" id="A0AAD8BRP7"/>
<protein>
    <submittedName>
        <fullName evidence="1">Uncharacterized protein</fullName>
    </submittedName>
</protein>
<evidence type="ECO:0000313" key="2">
    <source>
        <dbReference type="Proteomes" id="UP001233172"/>
    </source>
</evidence>
<reference evidence="1" key="2">
    <citation type="submission" date="2023-04" db="EMBL/GenBank/DDBJ databases">
        <authorList>
            <person name="Bu L."/>
            <person name="Lu L."/>
            <person name="Laidemitt M.R."/>
            <person name="Zhang S.M."/>
            <person name="Mutuku M."/>
            <person name="Mkoji G."/>
            <person name="Steinauer M."/>
            <person name="Loker E.S."/>
        </authorList>
    </citation>
    <scope>NUCLEOTIDE SEQUENCE</scope>
    <source>
        <strain evidence="1">KasaAsao</strain>
        <tissue evidence="1">Whole Snail</tissue>
    </source>
</reference>